<dbReference type="RefSeq" id="WP_245738278.1">
    <property type="nucleotide sequence ID" value="NZ_FOFN01000003.1"/>
</dbReference>
<dbReference type="Pfam" id="PF20113">
    <property type="entry name" value="DUF6503"/>
    <property type="match status" value="1"/>
</dbReference>
<dbReference type="STRING" id="419940.SAMN05421824_2595"/>
<dbReference type="PROSITE" id="PS51257">
    <property type="entry name" value="PROKAR_LIPOPROTEIN"/>
    <property type="match status" value="1"/>
</dbReference>
<accession>A0A1H9JMH6</accession>
<evidence type="ECO:0000256" key="1">
    <source>
        <dbReference type="SAM" id="SignalP"/>
    </source>
</evidence>
<keyword evidence="1" id="KW-0732">Signal</keyword>
<feature type="chain" id="PRO_5011503298" description="Deoxyribose-phosphate aldolase" evidence="1">
    <location>
        <begin position="21"/>
        <end position="246"/>
    </location>
</feature>
<proteinExistence type="predicted"/>
<evidence type="ECO:0008006" key="4">
    <source>
        <dbReference type="Google" id="ProtNLM"/>
    </source>
</evidence>
<sequence>MMRFFLVIAFGLLISCNAFNKALTAQDIIDKAIAAHCSGNCEKSTITFTFRGKTYKSIKNGGTYEYERIITKGDKTIRDVLSNTGFERYVNDSLQNIKKNIAVKISNSVNSVHYFAQLPYGLNSPAVKKELLGEANINGKPYYEIGVTFKKDGGGTDFEDKFVYWINKNDFSLGYLAYSYAVNGGGIRFREAYNKRIINGITFLDYNNYKPEMLDLDLKDLDKLFQEGKLELLSKIETENVEVILN</sequence>
<keyword evidence="3" id="KW-1185">Reference proteome</keyword>
<protein>
    <recommendedName>
        <fullName evidence="4">Deoxyribose-phosphate aldolase</fullName>
    </recommendedName>
</protein>
<evidence type="ECO:0000313" key="2">
    <source>
        <dbReference type="EMBL" id="SEQ88141.1"/>
    </source>
</evidence>
<reference evidence="2 3" key="1">
    <citation type="submission" date="2016-10" db="EMBL/GenBank/DDBJ databases">
        <authorList>
            <person name="de Groot N.N."/>
        </authorList>
    </citation>
    <scope>NUCLEOTIDE SEQUENCE [LARGE SCALE GENOMIC DNA]</scope>
    <source>
        <strain evidence="2 3">DSM 21035</strain>
    </source>
</reference>
<dbReference type="InterPro" id="IPR045444">
    <property type="entry name" value="DUF6503"/>
</dbReference>
<gene>
    <name evidence="2" type="ORF">SAMN05421824_2595</name>
</gene>
<dbReference type="Proteomes" id="UP000198999">
    <property type="component" value="Unassembled WGS sequence"/>
</dbReference>
<feature type="signal peptide" evidence="1">
    <location>
        <begin position="1"/>
        <end position="20"/>
    </location>
</feature>
<dbReference type="EMBL" id="FOFN01000003">
    <property type="protein sequence ID" value="SEQ88141.1"/>
    <property type="molecule type" value="Genomic_DNA"/>
</dbReference>
<name>A0A1H9JMH6_9FLAO</name>
<dbReference type="AlphaFoldDB" id="A0A1H9JMH6"/>
<evidence type="ECO:0000313" key="3">
    <source>
        <dbReference type="Proteomes" id="UP000198999"/>
    </source>
</evidence>
<organism evidence="2 3">
    <name type="scientific">Hyunsoonleella jejuensis</name>
    <dbReference type="NCBI Taxonomy" id="419940"/>
    <lineage>
        <taxon>Bacteria</taxon>
        <taxon>Pseudomonadati</taxon>
        <taxon>Bacteroidota</taxon>
        <taxon>Flavobacteriia</taxon>
        <taxon>Flavobacteriales</taxon>
        <taxon>Flavobacteriaceae</taxon>
    </lineage>
</organism>